<organism evidence="1 2">
    <name type="scientific">Cinara cedri</name>
    <dbReference type="NCBI Taxonomy" id="506608"/>
    <lineage>
        <taxon>Eukaryota</taxon>
        <taxon>Metazoa</taxon>
        <taxon>Ecdysozoa</taxon>
        <taxon>Arthropoda</taxon>
        <taxon>Hexapoda</taxon>
        <taxon>Insecta</taxon>
        <taxon>Pterygota</taxon>
        <taxon>Neoptera</taxon>
        <taxon>Paraneoptera</taxon>
        <taxon>Hemiptera</taxon>
        <taxon>Sternorrhyncha</taxon>
        <taxon>Aphidomorpha</taxon>
        <taxon>Aphidoidea</taxon>
        <taxon>Aphididae</taxon>
        <taxon>Lachninae</taxon>
        <taxon>Cinara</taxon>
    </lineage>
</organism>
<dbReference type="OrthoDB" id="6631042at2759"/>
<gene>
    <name evidence="1" type="ORF">CINCED_3A011314</name>
</gene>
<evidence type="ECO:0000313" key="1">
    <source>
        <dbReference type="EMBL" id="VVC42119.1"/>
    </source>
</evidence>
<dbReference type="Proteomes" id="UP000325440">
    <property type="component" value="Unassembled WGS sequence"/>
</dbReference>
<reference evidence="1 2" key="1">
    <citation type="submission" date="2019-08" db="EMBL/GenBank/DDBJ databases">
        <authorList>
            <person name="Alioto T."/>
            <person name="Alioto T."/>
            <person name="Gomez Garrido J."/>
        </authorList>
    </citation>
    <scope>NUCLEOTIDE SEQUENCE [LARGE SCALE GENOMIC DNA]</scope>
</reference>
<protein>
    <submittedName>
        <fullName evidence="1">Uncharacterized protein</fullName>
    </submittedName>
</protein>
<proteinExistence type="predicted"/>
<dbReference type="AlphaFoldDB" id="A0A5E4NG21"/>
<name>A0A5E4NG21_9HEMI</name>
<evidence type="ECO:0000313" key="2">
    <source>
        <dbReference type="Proteomes" id="UP000325440"/>
    </source>
</evidence>
<accession>A0A5E4NG21</accession>
<dbReference type="Pfam" id="PF14924">
    <property type="entry name" value="MAP10_N"/>
    <property type="match status" value="1"/>
</dbReference>
<dbReference type="EMBL" id="CABPRJ010001938">
    <property type="protein sequence ID" value="VVC42119.1"/>
    <property type="molecule type" value="Genomic_DNA"/>
</dbReference>
<keyword evidence="2" id="KW-1185">Reference proteome</keyword>
<sequence length="408" mass="46542">MTTGFNLIENNTVSHYILEVFIGGYNFTGNTQTSDKISDQSKNEEANLKTKYIIKLILDGVLDTEIAGYDKGEEEKEEGHKDECATYFNDQLDLNIDEISRQYNVEKPVCNAYTVCYNIANKDKNDEYMSMQPTMNKGVICIFACVPKTLITLLQRNPFEIMVCEKTESDEKVFGIISLSLSGAMGFTDAIAYHFYEKGYSMHSHTSEHLCDVRSIDGTQSVGDIFVRFKLTCCGPKAKEVNQIWLKLNDRSSQQDPRTTLLAIAKDKLQQDIEQVQRKLNHHLKEQEYQRYKTRNINDVDTKIIMELTKRGLDIDPLKTKISKNDTQWVTWISEKTNSVEITTPSFDDTIQIAPSIFEPVQHAAPTTSGAGSPEDINNDDECYKILDRVDDLSDSDVNFFFESIKKR</sequence>